<proteinExistence type="inferred from homology"/>
<dbReference type="EMBL" id="CAMPGE010026969">
    <property type="protein sequence ID" value="CAI2384635.1"/>
    <property type="molecule type" value="Genomic_DNA"/>
</dbReference>
<dbReference type="InterPro" id="IPR043147">
    <property type="entry name" value="Penicillin_amidase_A-knob"/>
</dbReference>
<evidence type="ECO:0000256" key="1">
    <source>
        <dbReference type="ARBA" id="ARBA00006586"/>
    </source>
</evidence>
<sequence length="869" mass="100458">MWIFRWILYLAVAITAICLALLEITHPKYNGKVKISSKYGNVTVYRTDDGIPHIYGDNKEAAYFGLGYIQAQDRLWSFQKFRLLAKAQLSEYFGDEGFPIDYFFKQMNLDYLAQVAVRNISQELKEDISLVAEGINEYIKTQPLPIEFWILGVDCAPFTLTDILEIEKLMDFAVSYNHQMELSRDFVFKSTNSSTVANKYMPFEDKYFRNNQYPTFDDEQIKKLGLFEKDGLKNRVKNFKPRHTNYKISKKDIYEEVKETLGMVHFDGSNAWAVHGNYTESGKPILSTDPHLASSLPCAWFMGELSYENVTRVGAFSFGQPWLMFGRTDHISTAITAIHSDVIDLYEEKVTGDGFYEFDGELIPIKQQKDIIKVRDPFAPSGYRIEEIILNSTHHGPLIDDPHDEIYKILKRLPFGAFKKNNLAISWSGFQGKSTYFGNNRCLNLAKDVPEGIECFRELGTSNLNIFMADRKGNIGMIPSVSYPIRKHPYAGAYVQDGSKSENDWQGFVPFDELPKAINPKRGYIANSNSMLTTTNVKYGVGATMPSPPRVVREAQLIEAQIKSGKKFTAKDMLKIQLDTVDLNAREMLVMLKEVIDVSWPRIMEQFNNRELKIILSKFRKHLNDWDGDYHVNSTQASLFALWEMEYHVSLLQDQIPHSVIRETMINIPDSDLYLMEILEHLMNDPTYYSEYCQSSITIYEKTYEIKSDNCLMSLAYNAVRAWKILEKTVSKDPNDWKWGSLHRHYYDHFPFSIIPGFKQIFHREVEAGGSRRTVSFACYDYYLNNMEDEVFFKSIFSANFRGVIDMASYDDPEKYPLYMSIDTGASQHAFSKHYFDMNKIHYSKEGRIMEIGKDVIAKKATYKFEIEV</sequence>
<comment type="caution">
    <text evidence="5">The sequence shown here is derived from an EMBL/GenBank/DDBJ whole genome shotgun (WGS) entry which is preliminary data.</text>
</comment>
<protein>
    <recommendedName>
        <fullName evidence="7">Penicillin amidase</fullName>
    </recommendedName>
</protein>
<organism evidence="5 6">
    <name type="scientific">Euplotes crassus</name>
    <dbReference type="NCBI Taxonomy" id="5936"/>
    <lineage>
        <taxon>Eukaryota</taxon>
        <taxon>Sar</taxon>
        <taxon>Alveolata</taxon>
        <taxon>Ciliophora</taxon>
        <taxon>Intramacronucleata</taxon>
        <taxon>Spirotrichea</taxon>
        <taxon>Hypotrichia</taxon>
        <taxon>Euplotida</taxon>
        <taxon>Euplotidae</taxon>
        <taxon>Moneuplotes</taxon>
    </lineage>
</organism>
<reference evidence="5" key="1">
    <citation type="submission" date="2023-07" db="EMBL/GenBank/DDBJ databases">
        <authorList>
            <consortium name="AG Swart"/>
            <person name="Singh M."/>
            <person name="Singh A."/>
            <person name="Seah K."/>
            <person name="Emmerich C."/>
        </authorList>
    </citation>
    <scope>NUCLEOTIDE SEQUENCE</scope>
    <source>
        <strain evidence="5">DP1</strain>
    </source>
</reference>
<dbReference type="Gene3D" id="1.10.439.10">
    <property type="entry name" value="Penicillin Amidohydrolase, domain 1"/>
    <property type="match status" value="1"/>
</dbReference>
<dbReference type="Gene3D" id="1.10.1400.10">
    <property type="match status" value="1"/>
</dbReference>
<keyword evidence="4" id="KW-0812">Transmembrane</keyword>
<dbReference type="Gene3D" id="3.60.20.10">
    <property type="entry name" value="Glutamine Phosphoribosylpyrophosphate, subunit 1, domain 1"/>
    <property type="match status" value="1"/>
</dbReference>
<dbReference type="Gene3D" id="2.30.120.10">
    <property type="match status" value="1"/>
</dbReference>
<dbReference type="PIRSF" id="PIRSF001227">
    <property type="entry name" value="Pen_acylase"/>
    <property type="match status" value="1"/>
</dbReference>
<dbReference type="InterPro" id="IPR043146">
    <property type="entry name" value="Penicillin_amidase_N_B-knob"/>
</dbReference>
<dbReference type="PANTHER" id="PTHR34218">
    <property type="entry name" value="PEPTIDASE S45 PENICILLIN AMIDASE"/>
    <property type="match status" value="1"/>
</dbReference>
<keyword evidence="4" id="KW-0472">Membrane</keyword>
<comment type="similarity">
    <text evidence="1">Belongs to the peptidase S45 family.</text>
</comment>
<dbReference type="InterPro" id="IPR014395">
    <property type="entry name" value="Pen/GL7ACA/AHL_acylase"/>
</dbReference>
<dbReference type="AlphaFoldDB" id="A0AAD2D9L5"/>
<dbReference type="GO" id="GO:0016811">
    <property type="term" value="F:hydrolase activity, acting on carbon-nitrogen (but not peptide) bonds, in linear amides"/>
    <property type="evidence" value="ECO:0007669"/>
    <property type="project" value="InterPro"/>
</dbReference>
<evidence type="ECO:0000256" key="2">
    <source>
        <dbReference type="ARBA" id="ARBA00022801"/>
    </source>
</evidence>
<name>A0AAD2D9L5_EUPCR</name>
<keyword evidence="6" id="KW-1185">Reference proteome</keyword>
<dbReference type="InterPro" id="IPR002692">
    <property type="entry name" value="S45"/>
</dbReference>
<dbReference type="PANTHER" id="PTHR34218:SF4">
    <property type="entry name" value="ACYL-HOMOSERINE LACTONE ACYLASE QUIP"/>
    <property type="match status" value="1"/>
</dbReference>
<dbReference type="GO" id="GO:0017000">
    <property type="term" value="P:antibiotic biosynthetic process"/>
    <property type="evidence" value="ECO:0007669"/>
    <property type="project" value="InterPro"/>
</dbReference>
<dbReference type="Proteomes" id="UP001295684">
    <property type="component" value="Unassembled WGS sequence"/>
</dbReference>
<feature type="transmembrane region" description="Helical" evidence="4">
    <location>
        <begin position="6"/>
        <end position="24"/>
    </location>
</feature>
<dbReference type="InterPro" id="IPR029055">
    <property type="entry name" value="Ntn_hydrolases_N"/>
</dbReference>
<evidence type="ECO:0000313" key="5">
    <source>
        <dbReference type="EMBL" id="CAI2384635.1"/>
    </source>
</evidence>
<dbReference type="Pfam" id="PF01804">
    <property type="entry name" value="Penicil_amidase"/>
    <property type="match status" value="1"/>
</dbReference>
<evidence type="ECO:0000256" key="4">
    <source>
        <dbReference type="SAM" id="Phobius"/>
    </source>
</evidence>
<evidence type="ECO:0000256" key="3">
    <source>
        <dbReference type="ARBA" id="ARBA00023145"/>
    </source>
</evidence>
<keyword evidence="3" id="KW-0865">Zymogen</keyword>
<dbReference type="SUPFAM" id="SSF56235">
    <property type="entry name" value="N-terminal nucleophile aminohydrolases (Ntn hydrolases)"/>
    <property type="match status" value="1"/>
</dbReference>
<keyword evidence="2" id="KW-0378">Hydrolase</keyword>
<accession>A0AAD2D9L5</accession>
<keyword evidence="4" id="KW-1133">Transmembrane helix</keyword>
<evidence type="ECO:0008006" key="7">
    <source>
        <dbReference type="Google" id="ProtNLM"/>
    </source>
</evidence>
<evidence type="ECO:0000313" key="6">
    <source>
        <dbReference type="Proteomes" id="UP001295684"/>
    </source>
</evidence>
<dbReference type="InterPro" id="IPR023343">
    <property type="entry name" value="Penicillin_amidase_dom1"/>
</dbReference>
<gene>
    <name evidence="5" type="ORF">ECRASSUSDP1_LOCUS26169</name>
</gene>